<dbReference type="PROSITE" id="PS00086">
    <property type="entry name" value="CYTOCHROME_P450"/>
    <property type="match status" value="1"/>
</dbReference>
<evidence type="ECO:0000256" key="5">
    <source>
        <dbReference type="ARBA" id="ARBA00023004"/>
    </source>
</evidence>
<accession>A0A8H6YCC1</accession>
<dbReference type="GO" id="GO:0004497">
    <property type="term" value="F:monooxygenase activity"/>
    <property type="evidence" value="ECO:0007669"/>
    <property type="project" value="UniProtKB-KW"/>
</dbReference>
<dbReference type="InterPro" id="IPR001128">
    <property type="entry name" value="Cyt_P450"/>
</dbReference>
<dbReference type="Pfam" id="PF00067">
    <property type="entry name" value="p450"/>
    <property type="match status" value="1"/>
</dbReference>
<proteinExistence type="inferred from homology"/>
<protein>
    <submittedName>
        <fullName evidence="8">Cytochrome P450</fullName>
    </submittedName>
</protein>
<evidence type="ECO:0000256" key="3">
    <source>
        <dbReference type="ARBA" id="ARBA00022723"/>
    </source>
</evidence>
<keyword evidence="5 7" id="KW-0408">Iron</keyword>
<keyword evidence="4 7" id="KW-0560">Oxidoreductase</keyword>
<dbReference type="Proteomes" id="UP000620124">
    <property type="component" value="Unassembled WGS sequence"/>
</dbReference>
<evidence type="ECO:0000256" key="6">
    <source>
        <dbReference type="ARBA" id="ARBA00023033"/>
    </source>
</evidence>
<evidence type="ECO:0000256" key="1">
    <source>
        <dbReference type="ARBA" id="ARBA00010617"/>
    </source>
</evidence>
<dbReference type="InterPro" id="IPR050196">
    <property type="entry name" value="Cytochrome_P450_Monoox"/>
</dbReference>
<keyword evidence="6 7" id="KW-0503">Monooxygenase</keyword>
<dbReference type="AlphaFoldDB" id="A0A8H6YCC1"/>
<keyword evidence="2 7" id="KW-0349">Heme</keyword>
<gene>
    <name evidence="8" type="ORF">MVEN_00985800</name>
</gene>
<comment type="similarity">
    <text evidence="1 7">Belongs to the cytochrome P450 family.</text>
</comment>
<dbReference type="GO" id="GO:0016705">
    <property type="term" value="F:oxidoreductase activity, acting on paired donors, with incorporation or reduction of molecular oxygen"/>
    <property type="evidence" value="ECO:0007669"/>
    <property type="project" value="InterPro"/>
</dbReference>
<evidence type="ECO:0000256" key="4">
    <source>
        <dbReference type="ARBA" id="ARBA00023002"/>
    </source>
</evidence>
<dbReference type="OrthoDB" id="1470350at2759"/>
<evidence type="ECO:0000313" key="9">
    <source>
        <dbReference type="Proteomes" id="UP000620124"/>
    </source>
</evidence>
<dbReference type="InterPro" id="IPR017972">
    <property type="entry name" value="Cyt_P450_CS"/>
</dbReference>
<dbReference type="EMBL" id="JACAZI010000007">
    <property type="protein sequence ID" value="KAF7356522.1"/>
    <property type="molecule type" value="Genomic_DNA"/>
</dbReference>
<evidence type="ECO:0000256" key="7">
    <source>
        <dbReference type="RuleBase" id="RU000461"/>
    </source>
</evidence>
<evidence type="ECO:0000313" key="8">
    <source>
        <dbReference type="EMBL" id="KAF7356522.1"/>
    </source>
</evidence>
<reference evidence="8" key="1">
    <citation type="submission" date="2020-05" db="EMBL/GenBank/DDBJ databases">
        <title>Mycena genomes resolve the evolution of fungal bioluminescence.</title>
        <authorList>
            <person name="Tsai I.J."/>
        </authorList>
    </citation>
    <scope>NUCLEOTIDE SEQUENCE</scope>
    <source>
        <strain evidence="8">CCC161011</strain>
    </source>
</reference>
<organism evidence="8 9">
    <name type="scientific">Mycena venus</name>
    <dbReference type="NCBI Taxonomy" id="2733690"/>
    <lineage>
        <taxon>Eukaryota</taxon>
        <taxon>Fungi</taxon>
        <taxon>Dikarya</taxon>
        <taxon>Basidiomycota</taxon>
        <taxon>Agaricomycotina</taxon>
        <taxon>Agaricomycetes</taxon>
        <taxon>Agaricomycetidae</taxon>
        <taxon>Agaricales</taxon>
        <taxon>Marasmiineae</taxon>
        <taxon>Mycenaceae</taxon>
        <taxon>Mycena</taxon>
    </lineage>
</organism>
<keyword evidence="3 7" id="KW-0479">Metal-binding</keyword>
<dbReference type="Gene3D" id="1.10.630.10">
    <property type="entry name" value="Cytochrome P450"/>
    <property type="match status" value="1"/>
</dbReference>
<sequence>MALTYSPPTGQSGGAIEESWVPPFTNETYSMVWEETASIYSEMCSAEGWDAMQLVDIPIVNDLTMKVALTVLTRCAYGQHLPWNMSEGTIDVHQLAEALIIVSETFMERIVLPSWVFKLPIPLLRKIEGAYDILTRHMNGLIQGHRVDSINKPSRKYDVFSLLLDAREAEGKLSMTDGEIAKTMSHIWDATIGLLALYDDIQEEMYREIIKESIQTFKDAEKLDNILCCFLEAGRLFPAGYLLMRQATTDTVLTTYDANGPNGSIALERGANVCIDMIGMHYNPRHFPDPEEYRPSRWRGKSENDLSIFSLGPRTCIGRKFATTEACCFLAHLLRDWKLEIVLKEGESRTQWRSRVLDAKVNMTFGVGNVPVRLVRRI</sequence>
<comment type="caution">
    <text evidence="8">The sequence shown here is derived from an EMBL/GenBank/DDBJ whole genome shotgun (WGS) entry which is preliminary data.</text>
</comment>
<dbReference type="InterPro" id="IPR036396">
    <property type="entry name" value="Cyt_P450_sf"/>
</dbReference>
<name>A0A8H6YCC1_9AGAR</name>
<dbReference type="SUPFAM" id="SSF48264">
    <property type="entry name" value="Cytochrome P450"/>
    <property type="match status" value="1"/>
</dbReference>
<keyword evidence="9" id="KW-1185">Reference proteome</keyword>
<dbReference type="PANTHER" id="PTHR24291">
    <property type="entry name" value="CYTOCHROME P450 FAMILY 4"/>
    <property type="match status" value="1"/>
</dbReference>
<dbReference type="GO" id="GO:0020037">
    <property type="term" value="F:heme binding"/>
    <property type="evidence" value="ECO:0007669"/>
    <property type="project" value="InterPro"/>
</dbReference>
<dbReference type="PANTHER" id="PTHR24291:SF50">
    <property type="entry name" value="BIFUNCTIONAL ALBAFLAVENONE MONOOXYGENASE_TERPENE SYNTHASE"/>
    <property type="match status" value="1"/>
</dbReference>
<dbReference type="GO" id="GO:0005506">
    <property type="term" value="F:iron ion binding"/>
    <property type="evidence" value="ECO:0007669"/>
    <property type="project" value="InterPro"/>
</dbReference>
<evidence type="ECO:0000256" key="2">
    <source>
        <dbReference type="ARBA" id="ARBA00022617"/>
    </source>
</evidence>